<proteinExistence type="predicted"/>
<evidence type="ECO:0000313" key="2">
    <source>
        <dbReference type="Proteomes" id="UP000036503"/>
    </source>
</evidence>
<dbReference type="Proteomes" id="UP000036503">
    <property type="component" value="Unassembled WGS sequence"/>
</dbReference>
<keyword evidence="2" id="KW-1185">Reference proteome</keyword>
<reference evidence="1 2" key="1">
    <citation type="submission" date="2015-06" db="EMBL/GenBank/DDBJ databases">
        <title>Draft genome sequence of beer spoilage bacterium Megasphaera cerevisiae type strain 20462.</title>
        <authorList>
            <person name="Kutumbaka K."/>
            <person name="Pasmowitz J."/>
            <person name="Mategko J."/>
            <person name="Reyes D."/>
            <person name="Friedrich A."/>
            <person name="Han S."/>
            <person name="Martens-Habbena W."/>
            <person name="Neal-McKinney J."/>
            <person name="Janagama H.K."/>
            <person name="Nadala C."/>
            <person name="Samadpour M."/>
        </authorList>
    </citation>
    <scope>NUCLEOTIDE SEQUENCE [LARGE SCALE GENOMIC DNA]</scope>
    <source>
        <strain evidence="1 2">DSM 20462</strain>
    </source>
</reference>
<protein>
    <submittedName>
        <fullName evidence="1">Uncharacterized protein</fullName>
    </submittedName>
</protein>
<evidence type="ECO:0000313" key="1">
    <source>
        <dbReference type="EMBL" id="KMO87169.1"/>
    </source>
</evidence>
<dbReference type="InParanoid" id="A0A0J6WX23"/>
<sequence>MAICMSRRIRPPPFVPEIKFGIKIIQTGRSASLLKIKALTFVSAFVYTIFNYFSSINTLSFLIFKFNVNFVNTYFDYFKNIKRKAPTQGRGERGV</sequence>
<dbReference type="EMBL" id="LEKT01000008">
    <property type="protein sequence ID" value="KMO87169.1"/>
    <property type="molecule type" value="Genomic_DNA"/>
</dbReference>
<comment type="caution">
    <text evidence="1">The sequence shown here is derived from an EMBL/GenBank/DDBJ whole genome shotgun (WGS) entry which is preliminary data.</text>
</comment>
<dbReference type="PATRIC" id="fig|1122219.3.peg.3057"/>
<dbReference type="AlphaFoldDB" id="A0A0J6WX23"/>
<organism evidence="1 2">
    <name type="scientific">Megasphaera cerevisiae DSM 20462</name>
    <dbReference type="NCBI Taxonomy" id="1122219"/>
    <lineage>
        <taxon>Bacteria</taxon>
        <taxon>Bacillati</taxon>
        <taxon>Bacillota</taxon>
        <taxon>Negativicutes</taxon>
        <taxon>Veillonellales</taxon>
        <taxon>Veillonellaceae</taxon>
        <taxon>Megasphaera</taxon>
    </lineage>
</organism>
<name>A0A0J6WX23_9FIRM</name>
<gene>
    <name evidence="1" type="ORF">AB840_03805</name>
</gene>
<accession>A0A0J6WX23</accession>